<protein>
    <recommendedName>
        <fullName evidence="1">HTH cro/C1-type domain-containing protein</fullName>
    </recommendedName>
</protein>
<organism evidence="2 3">
    <name type="scientific">Dethiobacter alkaliphilus AHT 1</name>
    <dbReference type="NCBI Taxonomy" id="555088"/>
    <lineage>
        <taxon>Bacteria</taxon>
        <taxon>Bacillati</taxon>
        <taxon>Bacillota</taxon>
        <taxon>Dethiobacteria</taxon>
        <taxon>Dethiobacterales</taxon>
        <taxon>Dethiobacteraceae</taxon>
        <taxon>Dethiobacter</taxon>
    </lineage>
</organism>
<name>C0GJR2_DETAL</name>
<dbReference type="EMBL" id="ACJM01000018">
    <property type="protein sequence ID" value="EEG76419.1"/>
    <property type="molecule type" value="Genomic_DNA"/>
</dbReference>
<evidence type="ECO:0000313" key="3">
    <source>
        <dbReference type="Proteomes" id="UP000006443"/>
    </source>
</evidence>
<accession>C0GJR2</accession>
<dbReference type="STRING" id="555088.DealDRAFT_2764"/>
<dbReference type="CDD" id="cd00093">
    <property type="entry name" value="HTH_XRE"/>
    <property type="match status" value="1"/>
</dbReference>
<dbReference type="AlphaFoldDB" id="C0GJR2"/>
<dbReference type="PROSITE" id="PS50943">
    <property type="entry name" value="HTH_CROC1"/>
    <property type="match status" value="1"/>
</dbReference>
<dbReference type="RefSeq" id="WP_008518461.1">
    <property type="nucleotide sequence ID" value="NZ_ACJM01000018.1"/>
</dbReference>
<gene>
    <name evidence="2" type="ORF">DealDRAFT_2764</name>
</gene>
<dbReference type="eggNOG" id="ENOG5031MDW">
    <property type="taxonomic scope" value="Bacteria"/>
</dbReference>
<dbReference type="OrthoDB" id="1808039at2"/>
<evidence type="ECO:0000259" key="1">
    <source>
        <dbReference type="PROSITE" id="PS50943"/>
    </source>
</evidence>
<keyword evidence="3" id="KW-1185">Reference proteome</keyword>
<feature type="domain" description="HTH cro/C1-type" evidence="1">
    <location>
        <begin position="20"/>
        <end position="52"/>
    </location>
</feature>
<dbReference type="Proteomes" id="UP000006443">
    <property type="component" value="Unassembled WGS sequence"/>
</dbReference>
<dbReference type="InterPro" id="IPR001387">
    <property type="entry name" value="Cro/C1-type_HTH"/>
</dbReference>
<reference evidence="2 3" key="1">
    <citation type="submission" date="2009-02" db="EMBL/GenBank/DDBJ databases">
        <title>Sequencing of the draft genome and assembly of Dethiobacter alkaliphilus AHT 1.</title>
        <authorList>
            <consortium name="US DOE Joint Genome Institute (JGI-PGF)"/>
            <person name="Lucas S."/>
            <person name="Copeland A."/>
            <person name="Lapidus A."/>
            <person name="Glavina del Rio T."/>
            <person name="Dalin E."/>
            <person name="Tice H."/>
            <person name="Bruce D."/>
            <person name="Goodwin L."/>
            <person name="Pitluck S."/>
            <person name="Larimer F."/>
            <person name="Land M.L."/>
            <person name="Hauser L."/>
            <person name="Muyzer G."/>
        </authorList>
    </citation>
    <scope>NUCLEOTIDE SEQUENCE [LARGE SCALE GENOMIC DNA]</scope>
    <source>
        <strain evidence="2 3">AHT 1</strain>
    </source>
</reference>
<sequence>MEFVRIGEKLINVAKIDEIVRRIVKMRSEGLSQQEVAAKLQLDRTFISRLESIGSVRKGGCLGLMAFPVENKEELNDLADRYGIEQRLILSDNERWQLVKGGSGIDFFNHAISIIEQFQQCDIVLVFCSAKWNRLAAALLDNEVLTTEIGPSPITGDVYVNPQNVENMLKPFMQDSYGEGKR</sequence>
<comment type="caution">
    <text evidence="2">The sequence shown here is derived from an EMBL/GenBank/DDBJ whole genome shotgun (WGS) entry which is preliminary data.</text>
</comment>
<proteinExistence type="predicted"/>
<evidence type="ECO:0000313" key="2">
    <source>
        <dbReference type="EMBL" id="EEG76419.1"/>
    </source>
</evidence>